<comment type="caution">
    <text evidence="1">The sequence shown here is derived from an EMBL/GenBank/DDBJ whole genome shotgun (WGS) entry which is preliminary data.</text>
</comment>
<sequence>MSCKRTISSKTSVENPIAIQDEKVKEMFDSIFKNQPMMLKKCFNLESNDKMVVPLSIEKTIDALNCNYFCDARSLPDEELLREMPI</sequence>
<protein>
    <submittedName>
        <fullName evidence="1">Uncharacterized protein</fullName>
    </submittedName>
</protein>
<gene>
    <name evidence="1" type="ORF">J1N35_001176</name>
</gene>
<reference evidence="1 2" key="1">
    <citation type="journal article" date="2021" name="Plant Biotechnol. J.">
        <title>Multi-omics assisted identification of the key and species-specific regulatory components of drought-tolerant mechanisms in Gossypium stocksii.</title>
        <authorList>
            <person name="Yu D."/>
            <person name="Ke L."/>
            <person name="Zhang D."/>
            <person name="Wu Y."/>
            <person name="Sun Y."/>
            <person name="Mei J."/>
            <person name="Sun J."/>
            <person name="Sun Y."/>
        </authorList>
    </citation>
    <scope>NUCLEOTIDE SEQUENCE [LARGE SCALE GENOMIC DNA]</scope>
    <source>
        <strain evidence="2">cv. E1</strain>
        <tissue evidence="1">Leaf</tissue>
    </source>
</reference>
<evidence type="ECO:0000313" key="2">
    <source>
        <dbReference type="Proteomes" id="UP000828251"/>
    </source>
</evidence>
<accession>A0A9D4ALG7</accession>
<dbReference type="AlphaFoldDB" id="A0A9D4ALG7"/>
<dbReference type="OrthoDB" id="1008503at2759"/>
<evidence type="ECO:0000313" key="1">
    <source>
        <dbReference type="EMBL" id="KAH1129798.1"/>
    </source>
</evidence>
<proteinExistence type="predicted"/>
<keyword evidence="2" id="KW-1185">Reference proteome</keyword>
<dbReference type="EMBL" id="JAIQCV010000001">
    <property type="protein sequence ID" value="KAH1129798.1"/>
    <property type="molecule type" value="Genomic_DNA"/>
</dbReference>
<name>A0A9D4ALG7_9ROSI</name>
<organism evidence="1 2">
    <name type="scientific">Gossypium stocksii</name>
    <dbReference type="NCBI Taxonomy" id="47602"/>
    <lineage>
        <taxon>Eukaryota</taxon>
        <taxon>Viridiplantae</taxon>
        <taxon>Streptophyta</taxon>
        <taxon>Embryophyta</taxon>
        <taxon>Tracheophyta</taxon>
        <taxon>Spermatophyta</taxon>
        <taxon>Magnoliopsida</taxon>
        <taxon>eudicotyledons</taxon>
        <taxon>Gunneridae</taxon>
        <taxon>Pentapetalae</taxon>
        <taxon>rosids</taxon>
        <taxon>malvids</taxon>
        <taxon>Malvales</taxon>
        <taxon>Malvaceae</taxon>
        <taxon>Malvoideae</taxon>
        <taxon>Gossypium</taxon>
    </lineage>
</organism>
<dbReference type="Proteomes" id="UP000828251">
    <property type="component" value="Unassembled WGS sequence"/>
</dbReference>